<accession>A0A1J4J7L3</accession>
<feature type="compositionally biased region" description="Basic and acidic residues" evidence="1">
    <location>
        <begin position="62"/>
        <end position="76"/>
    </location>
</feature>
<dbReference type="Proteomes" id="UP000179807">
    <property type="component" value="Unassembled WGS sequence"/>
</dbReference>
<keyword evidence="3" id="KW-1185">Reference proteome</keyword>
<sequence>MDFTPCAQALQEIIVANQPVLPNVNPHAIPSFPLTNKLEDILKMKKENELSHKAKCRKNKKAEKSKGYFEQQEIKMAKQKKNKKEKRNKNKNKGKNSQ</sequence>
<evidence type="ECO:0000313" key="3">
    <source>
        <dbReference type="Proteomes" id="UP000179807"/>
    </source>
</evidence>
<organism evidence="2 3">
    <name type="scientific">Tritrichomonas foetus</name>
    <dbReference type="NCBI Taxonomy" id="1144522"/>
    <lineage>
        <taxon>Eukaryota</taxon>
        <taxon>Metamonada</taxon>
        <taxon>Parabasalia</taxon>
        <taxon>Tritrichomonadida</taxon>
        <taxon>Tritrichomonadidae</taxon>
        <taxon>Tritrichomonas</taxon>
    </lineage>
</organism>
<dbReference type="GeneID" id="94830981"/>
<dbReference type="VEuPathDB" id="TrichDB:TRFO_11863"/>
<dbReference type="RefSeq" id="XP_068346566.1">
    <property type="nucleotide sequence ID" value="XM_068496277.1"/>
</dbReference>
<dbReference type="AlphaFoldDB" id="A0A1J4J7L3"/>
<evidence type="ECO:0000256" key="1">
    <source>
        <dbReference type="SAM" id="MobiDB-lite"/>
    </source>
</evidence>
<feature type="compositionally biased region" description="Basic residues" evidence="1">
    <location>
        <begin position="77"/>
        <end position="98"/>
    </location>
</feature>
<comment type="caution">
    <text evidence="2">The sequence shown here is derived from an EMBL/GenBank/DDBJ whole genome shotgun (WGS) entry which is preliminary data.</text>
</comment>
<gene>
    <name evidence="2" type="ORF">TRFO_11863</name>
</gene>
<reference evidence="2" key="1">
    <citation type="submission" date="2016-10" db="EMBL/GenBank/DDBJ databases">
        <authorList>
            <person name="Benchimol M."/>
            <person name="Almeida L.G."/>
            <person name="Vasconcelos A.T."/>
            <person name="Perreira-Neves A."/>
            <person name="Rosa I.A."/>
            <person name="Tasca T."/>
            <person name="Bogo M.R."/>
            <person name="de Souza W."/>
        </authorList>
    </citation>
    <scope>NUCLEOTIDE SEQUENCE [LARGE SCALE GENOMIC DNA]</scope>
    <source>
        <strain evidence="2">K</strain>
    </source>
</reference>
<proteinExistence type="predicted"/>
<feature type="region of interest" description="Disordered" evidence="1">
    <location>
        <begin position="51"/>
        <end position="98"/>
    </location>
</feature>
<protein>
    <submittedName>
        <fullName evidence="2">Uncharacterized protein</fullName>
    </submittedName>
</protein>
<name>A0A1J4J7L3_9EUKA</name>
<dbReference type="EMBL" id="MLAK01001404">
    <property type="protein sequence ID" value="OHS93429.1"/>
    <property type="molecule type" value="Genomic_DNA"/>
</dbReference>
<evidence type="ECO:0000313" key="2">
    <source>
        <dbReference type="EMBL" id="OHS93429.1"/>
    </source>
</evidence>